<evidence type="ECO:0000313" key="2">
    <source>
        <dbReference type="Proteomes" id="UP001212841"/>
    </source>
</evidence>
<name>A0AAD5SDB3_9FUNG</name>
<proteinExistence type="predicted"/>
<reference evidence="1" key="1">
    <citation type="submission" date="2020-05" db="EMBL/GenBank/DDBJ databases">
        <title>Phylogenomic resolution of chytrid fungi.</title>
        <authorList>
            <person name="Stajich J.E."/>
            <person name="Amses K."/>
            <person name="Simmons R."/>
            <person name="Seto K."/>
            <person name="Myers J."/>
            <person name="Bonds A."/>
            <person name="Quandt C.A."/>
            <person name="Barry K."/>
            <person name="Liu P."/>
            <person name="Grigoriev I."/>
            <person name="Longcore J.E."/>
            <person name="James T.Y."/>
        </authorList>
    </citation>
    <scope>NUCLEOTIDE SEQUENCE</scope>
    <source>
        <strain evidence="1">JEL0318</strain>
    </source>
</reference>
<evidence type="ECO:0000313" key="1">
    <source>
        <dbReference type="EMBL" id="KAJ3051379.1"/>
    </source>
</evidence>
<dbReference type="Proteomes" id="UP001212841">
    <property type="component" value="Unassembled WGS sequence"/>
</dbReference>
<gene>
    <name evidence="1" type="ORF">HK097_007638</name>
</gene>
<protein>
    <submittedName>
        <fullName evidence="1">Uncharacterized protein</fullName>
    </submittedName>
</protein>
<accession>A0AAD5SDB3</accession>
<dbReference type="EMBL" id="JADGJD010000403">
    <property type="protein sequence ID" value="KAJ3051379.1"/>
    <property type="molecule type" value="Genomic_DNA"/>
</dbReference>
<organism evidence="1 2">
    <name type="scientific">Rhizophlyctis rosea</name>
    <dbReference type="NCBI Taxonomy" id="64517"/>
    <lineage>
        <taxon>Eukaryota</taxon>
        <taxon>Fungi</taxon>
        <taxon>Fungi incertae sedis</taxon>
        <taxon>Chytridiomycota</taxon>
        <taxon>Chytridiomycota incertae sedis</taxon>
        <taxon>Chytridiomycetes</taxon>
        <taxon>Rhizophlyctidales</taxon>
        <taxon>Rhizophlyctidaceae</taxon>
        <taxon>Rhizophlyctis</taxon>
    </lineage>
</organism>
<sequence length="224" mass="24174">MLTVCDFEVACPERKCGGECYVLGATVLNQKPSEVAARCEIRSLPDLFNYAEEKDVQGIKDLRPYIPYNATTSKVEFDPTVTEYLYDAAYPDSSCSSDIAAVRVRPIYRTCTATLDGLDLYRIDVINSTAIVPKVCNDKDCTDCLKAEAKDERLALFNLSSTCQPRVDATTSSPLWFKSEIRTIAPASGTKPGGGGSSDGMKVDAGVMRSIVALVGVVIGLMSA</sequence>
<keyword evidence="2" id="KW-1185">Reference proteome</keyword>
<comment type="caution">
    <text evidence="1">The sequence shown here is derived from an EMBL/GenBank/DDBJ whole genome shotgun (WGS) entry which is preliminary data.</text>
</comment>
<dbReference type="AlphaFoldDB" id="A0AAD5SDB3"/>